<name>A0A4V2JHM7_STRKA</name>
<comment type="caution">
    <text evidence="1">The sequence shown here is derived from an EMBL/GenBank/DDBJ whole genome shotgun (WGS) entry which is preliminary data.</text>
</comment>
<keyword evidence="2" id="KW-1185">Reference proteome</keyword>
<dbReference type="EMBL" id="SIXH01000547">
    <property type="protein sequence ID" value="TBO55281.1"/>
    <property type="molecule type" value="Genomic_DNA"/>
</dbReference>
<protein>
    <submittedName>
        <fullName evidence="1">Uncharacterized protein</fullName>
    </submittedName>
</protein>
<gene>
    <name evidence="1" type="ORF">EYS09_34070</name>
</gene>
<evidence type="ECO:0000313" key="1">
    <source>
        <dbReference type="EMBL" id="TBO55281.1"/>
    </source>
</evidence>
<dbReference type="AlphaFoldDB" id="A0A4V2JHM7"/>
<accession>A0A4V2JHM7</accession>
<sequence>MMYNLITTGQEIPARLAPLLAEVFDIPLGDVDVSEESDLDSRNWDAEVSCEYSAVRGDLDWSMSFYTTDAVQSRPSEEALALKVAQSFGVAVLFPGTETVPNVWRVATSQGGLTRARVTEPEDEAAELTIDAVEDSVSEFPRATVTKFPEIIKELQLPSEVTDAHLPEGISEGRREVRGLLVNWERLTVRMATGWPPSAWYPAAMYVTDLELRDQTAEVIEQLPADEQRSAREALERIDQTYRALTIEDGGENLAKAADVSVAGRAWYWHRRPPTAPWDIPGE</sequence>
<dbReference type="Proteomes" id="UP000292452">
    <property type="component" value="Unassembled WGS sequence"/>
</dbReference>
<dbReference type="RefSeq" id="WP_131126117.1">
    <property type="nucleotide sequence ID" value="NZ_SIXH01000547.1"/>
</dbReference>
<organism evidence="1 2">
    <name type="scientific">Streptomyces kasugaensis</name>
    <dbReference type="NCBI Taxonomy" id="1946"/>
    <lineage>
        <taxon>Bacteria</taxon>
        <taxon>Bacillati</taxon>
        <taxon>Actinomycetota</taxon>
        <taxon>Actinomycetes</taxon>
        <taxon>Kitasatosporales</taxon>
        <taxon>Streptomycetaceae</taxon>
        <taxon>Streptomyces</taxon>
    </lineage>
</organism>
<reference evidence="1 2" key="1">
    <citation type="submission" date="2019-02" db="EMBL/GenBank/DDBJ databases">
        <title>Draft Genome Sequence of Streptomyces sp. AM-2504, identified by 16S rRNA comparative analysis as a Streptomyces Kasugaensis strain.</title>
        <authorList>
            <person name="Napolioni V."/>
            <person name="Giuliodori A.M."/>
            <person name="Spurio R."/>
            <person name="Fabbretti A."/>
        </authorList>
    </citation>
    <scope>NUCLEOTIDE SEQUENCE [LARGE SCALE GENOMIC DNA]</scope>
    <source>
        <strain evidence="1 2">AM-2504</strain>
    </source>
</reference>
<proteinExistence type="predicted"/>
<evidence type="ECO:0000313" key="2">
    <source>
        <dbReference type="Proteomes" id="UP000292452"/>
    </source>
</evidence>